<reference evidence="2" key="1">
    <citation type="submission" date="2020-10" db="EMBL/GenBank/DDBJ databases">
        <authorList>
            <person name="Han B."/>
            <person name="Lu T."/>
            <person name="Zhao Q."/>
            <person name="Huang X."/>
            <person name="Zhao Y."/>
        </authorList>
    </citation>
    <scope>NUCLEOTIDE SEQUENCE</scope>
</reference>
<dbReference type="Proteomes" id="UP000604825">
    <property type="component" value="Unassembled WGS sequence"/>
</dbReference>
<dbReference type="AlphaFoldDB" id="A0A811R8V7"/>
<proteinExistence type="predicted"/>
<gene>
    <name evidence="2" type="ORF">NCGR_LOCUS49693</name>
</gene>
<dbReference type="Gene3D" id="3.40.50.150">
    <property type="entry name" value="Vaccinia Virus protein VP39"/>
    <property type="match status" value="1"/>
</dbReference>
<dbReference type="EMBL" id="CAJGYO010000013">
    <property type="protein sequence ID" value="CAD6266388.1"/>
    <property type="molecule type" value="Genomic_DNA"/>
</dbReference>
<evidence type="ECO:0000313" key="3">
    <source>
        <dbReference type="Proteomes" id="UP000604825"/>
    </source>
</evidence>
<keyword evidence="3" id="KW-1185">Reference proteome</keyword>
<sequence>MGSMDYDNDKKPREQQARRSRMTMLLLILSNAASILIFSGAGAALHAHVGRHYPAVVHAWGSAKLLRELNVTGLALAANHAEVVDLSGRLTAANKVMEAILGGKAAKSDMEAAREEQREAAAGGLWQRDRDQYLGDELKLAVGPHKLPHRRLAGGAGGGGGVDEVTFPALGQACHRYRDEMERYMNYTVGGECPSDEAFAQRLMLKGCEPLPRRRCRPPTPAGYVEPTPLPASLWAIPPDTSIVWDAYTCKSYGCLVNRGKAKGSYDCKDCFDLRGREKDRWVRRPGEKADDERNSLDYTMDGVLGLLPKGSVRIGLDIGGGSGTFAARMRERGVTVVTTSMNFDGPFNSFIASRGLVPMHLSVASRLPFFDGTLDVVHSMHVLSSWIPDAMLESALFDVYRVRPWFDRIGFKKLRWHAGRKLDRGIHMDEWYISALLQKPRRRLGTDFNPKGYTGERVTQFYLASYIGTEVQPDKALSKVIASLP</sequence>
<feature type="domain" description="Methyltransferase type 11" evidence="1">
    <location>
        <begin position="317"/>
        <end position="403"/>
    </location>
</feature>
<dbReference type="GO" id="GO:0008757">
    <property type="term" value="F:S-adenosylmethionine-dependent methyltransferase activity"/>
    <property type="evidence" value="ECO:0007669"/>
    <property type="project" value="InterPro"/>
</dbReference>
<dbReference type="Pfam" id="PF08241">
    <property type="entry name" value="Methyltransf_11"/>
    <property type="match status" value="1"/>
</dbReference>
<comment type="caution">
    <text evidence="2">The sequence shown here is derived from an EMBL/GenBank/DDBJ whole genome shotgun (WGS) entry which is preliminary data.</text>
</comment>
<accession>A0A811R8V7</accession>
<dbReference type="InterPro" id="IPR053223">
    <property type="entry name" value="Prob_Methyltransferase"/>
</dbReference>
<organism evidence="2 3">
    <name type="scientific">Miscanthus lutarioriparius</name>
    <dbReference type="NCBI Taxonomy" id="422564"/>
    <lineage>
        <taxon>Eukaryota</taxon>
        <taxon>Viridiplantae</taxon>
        <taxon>Streptophyta</taxon>
        <taxon>Embryophyta</taxon>
        <taxon>Tracheophyta</taxon>
        <taxon>Spermatophyta</taxon>
        <taxon>Magnoliopsida</taxon>
        <taxon>Liliopsida</taxon>
        <taxon>Poales</taxon>
        <taxon>Poaceae</taxon>
        <taxon>PACMAD clade</taxon>
        <taxon>Panicoideae</taxon>
        <taxon>Andropogonodae</taxon>
        <taxon>Andropogoneae</taxon>
        <taxon>Saccharinae</taxon>
        <taxon>Miscanthus</taxon>
    </lineage>
</organism>
<dbReference type="InterPro" id="IPR029063">
    <property type="entry name" value="SAM-dependent_MTases_sf"/>
</dbReference>
<dbReference type="PANTHER" id="PTHR44067:SF10">
    <property type="entry name" value="S-ADENOSYL-L-METHIONINE-DEPENDENT METHYLTRANSFERASE SUPERFAMILY PROTEIN"/>
    <property type="match status" value="1"/>
</dbReference>
<dbReference type="InterPro" id="IPR013216">
    <property type="entry name" value="Methyltransf_11"/>
</dbReference>
<dbReference type="PANTHER" id="PTHR44067">
    <property type="entry name" value="S-ADENOSYL-L-METHIONINE-DEPENDENT METHYLTRANSFERASE SUPERFAMILY PROTEIN-RELATED"/>
    <property type="match status" value="1"/>
</dbReference>
<protein>
    <recommendedName>
        <fullName evidence="1">Methyltransferase type 11 domain-containing protein</fullName>
    </recommendedName>
</protein>
<dbReference type="SUPFAM" id="SSF53335">
    <property type="entry name" value="S-adenosyl-L-methionine-dependent methyltransferases"/>
    <property type="match status" value="1"/>
</dbReference>
<evidence type="ECO:0000259" key="1">
    <source>
        <dbReference type="Pfam" id="PF08241"/>
    </source>
</evidence>
<name>A0A811R8V7_9POAL</name>
<evidence type="ECO:0000313" key="2">
    <source>
        <dbReference type="EMBL" id="CAD6266388.1"/>
    </source>
</evidence>
<dbReference type="OrthoDB" id="2013972at2759"/>